<dbReference type="GO" id="GO:0004577">
    <property type="term" value="F:N-acetylglucosaminyldiphosphodolichol N-acetylglucosaminyltransferase activity"/>
    <property type="evidence" value="ECO:0007669"/>
    <property type="project" value="UniProtKB-EC"/>
</dbReference>
<name>A0ABR3Q2N0_9TREE</name>
<keyword evidence="12" id="KW-0732">Signal</keyword>
<evidence type="ECO:0000256" key="6">
    <source>
        <dbReference type="ARBA" id="ARBA00022692"/>
    </source>
</evidence>
<evidence type="ECO:0000256" key="8">
    <source>
        <dbReference type="ARBA" id="ARBA00022989"/>
    </source>
</evidence>
<evidence type="ECO:0000256" key="3">
    <source>
        <dbReference type="ARBA" id="ARBA00009731"/>
    </source>
</evidence>
<keyword evidence="7 11" id="KW-0256">Endoplasmic reticulum</keyword>
<keyword evidence="14" id="KW-1185">Reference proteome</keyword>
<dbReference type="EMBL" id="JBBXJM010000004">
    <property type="protein sequence ID" value="KAL1408979.1"/>
    <property type="molecule type" value="Genomic_DNA"/>
</dbReference>
<dbReference type="GeneID" id="95986839"/>
<dbReference type="Gene3D" id="3.40.50.2000">
    <property type="entry name" value="Glycogen Phosphorylase B"/>
    <property type="match status" value="1"/>
</dbReference>
<keyword evidence="9" id="KW-0472">Membrane</keyword>
<evidence type="ECO:0000256" key="12">
    <source>
        <dbReference type="SAM" id="SignalP"/>
    </source>
</evidence>
<comment type="similarity">
    <text evidence="3 11">Belongs to the ALG14 family.</text>
</comment>
<evidence type="ECO:0000256" key="4">
    <source>
        <dbReference type="ARBA" id="ARBA00011335"/>
    </source>
</evidence>
<proteinExistence type="inferred from homology"/>
<dbReference type="RefSeq" id="XP_069208923.1">
    <property type="nucleotide sequence ID" value="XM_069354281.1"/>
</dbReference>
<organism evidence="13 14">
    <name type="scientific">Vanrija albida</name>
    <dbReference type="NCBI Taxonomy" id="181172"/>
    <lineage>
        <taxon>Eukaryota</taxon>
        <taxon>Fungi</taxon>
        <taxon>Dikarya</taxon>
        <taxon>Basidiomycota</taxon>
        <taxon>Agaricomycotina</taxon>
        <taxon>Tremellomycetes</taxon>
        <taxon>Trichosporonales</taxon>
        <taxon>Trichosporonaceae</taxon>
        <taxon>Vanrija</taxon>
    </lineage>
</organism>
<dbReference type="InterPro" id="IPR013969">
    <property type="entry name" value="Oligosacch_biosynth_Alg14"/>
</dbReference>
<accession>A0ABR3Q2N0</accession>
<evidence type="ECO:0000256" key="5">
    <source>
        <dbReference type="ARBA" id="ARBA00017467"/>
    </source>
</evidence>
<evidence type="ECO:0000256" key="11">
    <source>
        <dbReference type="RuleBase" id="RU362127"/>
    </source>
</evidence>
<protein>
    <recommendedName>
        <fullName evidence="5 11">UDP-N-acetylglucosamine transferase subunit ALG14</fullName>
    </recommendedName>
    <alternativeName>
        <fullName evidence="10 11">Asparagine-linked glycosylation protein 14</fullName>
    </alternativeName>
</protein>
<sequence length="227" mass="24042">MPPILALLALAALLLAALALRLRAVLPRGLPPPRRSTPARLGVFLGSGGHTGEMRALLSALDAAHYTPRVYVYGAGDGMSLRAVAEVEGALGGEGARGSEYSLLALPRARAVGEGRLSTLLSASRTLAAALWATFLVPLVQRPAEPWVDVLLLNGPGTAVVLVAVAYIRRVLGLTHTRIIYVESFARVHSLSLTGKLLRPFVDTFVVQWPDAAGAPDPRVTYRGFLV</sequence>
<evidence type="ECO:0000256" key="7">
    <source>
        <dbReference type="ARBA" id="ARBA00022824"/>
    </source>
</evidence>
<evidence type="ECO:0000256" key="9">
    <source>
        <dbReference type="ARBA" id="ARBA00023136"/>
    </source>
</evidence>
<dbReference type="PANTHER" id="PTHR12154:SF4">
    <property type="entry name" value="UDP-N-ACETYLGLUCOSAMINE TRANSFERASE SUBUNIT ALG14 HOMOLOG"/>
    <property type="match status" value="1"/>
</dbReference>
<comment type="subunit">
    <text evidence="4 11">Heterodimer with ALG13 to form a functional enzyme.</text>
</comment>
<keyword evidence="13" id="KW-0328">Glycosyltransferase</keyword>
<feature type="chain" id="PRO_5046460973" description="UDP-N-acetylglucosamine transferase subunit ALG14" evidence="12">
    <location>
        <begin position="20"/>
        <end position="227"/>
    </location>
</feature>
<feature type="signal peptide" evidence="12">
    <location>
        <begin position="1"/>
        <end position="19"/>
    </location>
</feature>
<dbReference type="PANTHER" id="PTHR12154">
    <property type="entry name" value="GLYCOSYL TRANSFERASE-RELATED"/>
    <property type="match status" value="1"/>
</dbReference>
<evidence type="ECO:0000256" key="1">
    <source>
        <dbReference type="ARBA" id="ARBA00004389"/>
    </source>
</evidence>
<gene>
    <name evidence="11 13" type="primary">ALG14</name>
    <name evidence="13" type="ORF">Q8F55_005796</name>
</gene>
<evidence type="ECO:0000256" key="10">
    <source>
        <dbReference type="ARBA" id="ARBA00032062"/>
    </source>
</evidence>
<dbReference type="Proteomes" id="UP001565368">
    <property type="component" value="Unassembled WGS sequence"/>
</dbReference>
<reference evidence="13 14" key="1">
    <citation type="submission" date="2023-08" db="EMBL/GenBank/DDBJ databases">
        <title>Annotated Genome Sequence of Vanrija albida AlHP1.</title>
        <authorList>
            <person name="Herzog R."/>
        </authorList>
    </citation>
    <scope>NUCLEOTIDE SEQUENCE [LARGE SCALE GENOMIC DNA]</scope>
    <source>
        <strain evidence="13 14">AlHP1</strain>
    </source>
</reference>
<dbReference type="Pfam" id="PF08660">
    <property type="entry name" value="Alg14"/>
    <property type="match status" value="1"/>
</dbReference>
<keyword evidence="8" id="KW-1133">Transmembrane helix</keyword>
<keyword evidence="6" id="KW-0812">Transmembrane</keyword>
<comment type="caution">
    <text evidence="13">The sequence shown here is derived from an EMBL/GenBank/DDBJ whole genome shotgun (WGS) entry which is preliminary data.</text>
</comment>
<comment type="function">
    <text evidence="11">Involved in protein N-glycosylation. Essential for the second step of the dolichol-linked oligosaccharide pathway. Anchors the catalytic subunit ALG13 to the ER.</text>
</comment>
<evidence type="ECO:0000256" key="2">
    <source>
        <dbReference type="ARBA" id="ARBA00004590"/>
    </source>
</evidence>
<evidence type="ECO:0000313" key="14">
    <source>
        <dbReference type="Proteomes" id="UP001565368"/>
    </source>
</evidence>
<evidence type="ECO:0000313" key="13">
    <source>
        <dbReference type="EMBL" id="KAL1408979.1"/>
    </source>
</evidence>
<comment type="subcellular location">
    <subcellularLocation>
        <location evidence="1 11">Endoplasmic reticulum membrane</location>
        <topology evidence="1 11">Single-pass membrane protein</topology>
    </subcellularLocation>
    <subcellularLocation>
        <location evidence="2">Nucleus membrane</location>
        <topology evidence="2">Single-pass membrane protein</topology>
    </subcellularLocation>
</comment>
<keyword evidence="13" id="KW-0808">Transferase</keyword>